<feature type="transmembrane region" description="Helical" evidence="7">
    <location>
        <begin position="130"/>
        <end position="150"/>
    </location>
</feature>
<evidence type="ECO:0000256" key="3">
    <source>
        <dbReference type="ARBA" id="ARBA00022692"/>
    </source>
</evidence>
<keyword evidence="10" id="KW-1185">Reference proteome</keyword>
<gene>
    <name evidence="9" type="ORF">GOQ27_11605</name>
</gene>
<feature type="domain" description="Phosphatidic acid phosphatase type 2/haloperoxidase" evidence="8">
    <location>
        <begin position="61"/>
        <end position="171"/>
    </location>
</feature>
<evidence type="ECO:0000256" key="1">
    <source>
        <dbReference type="ARBA" id="ARBA00004651"/>
    </source>
</evidence>
<feature type="transmembrane region" description="Helical" evidence="7">
    <location>
        <begin position="31"/>
        <end position="55"/>
    </location>
</feature>
<dbReference type="Proteomes" id="UP000724672">
    <property type="component" value="Unassembled WGS sequence"/>
</dbReference>
<dbReference type="EMBL" id="WSFT01000040">
    <property type="protein sequence ID" value="MBS4539112.1"/>
    <property type="molecule type" value="Genomic_DNA"/>
</dbReference>
<evidence type="ECO:0000256" key="7">
    <source>
        <dbReference type="SAM" id="Phobius"/>
    </source>
</evidence>
<feature type="transmembrane region" description="Helical" evidence="7">
    <location>
        <begin position="61"/>
        <end position="80"/>
    </location>
</feature>
<dbReference type="GO" id="GO:0005886">
    <property type="term" value="C:plasma membrane"/>
    <property type="evidence" value="ECO:0007669"/>
    <property type="project" value="UniProtKB-SubCell"/>
</dbReference>
<dbReference type="GO" id="GO:0016787">
    <property type="term" value="F:hydrolase activity"/>
    <property type="evidence" value="ECO:0007669"/>
    <property type="project" value="UniProtKB-KW"/>
</dbReference>
<proteinExistence type="predicted"/>
<keyword evidence="4" id="KW-0378">Hydrolase</keyword>
<organism evidence="9 10">
    <name type="scientific">Anaeromonas frigoriresistens</name>
    <dbReference type="NCBI Taxonomy" id="2683708"/>
    <lineage>
        <taxon>Bacteria</taxon>
        <taxon>Bacillati</taxon>
        <taxon>Bacillota</taxon>
        <taxon>Tissierellia</taxon>
        <taxon>Tissierellales</taxon>
        <taxon>Thermohalobacteraceae</taxon>
        <taxon>Anaeromonas</taxon>
    </lineage>
</organism>
<keyword evidence="6 7" id="KW-0472">Membrane</keyword>
<comment type="caution">
    <text evidence="9">The sequence shown here is derived from an EMBL/GenBank/DDBJ whole genome shotgun (WGS) entry which is preliminary data.</text>
</comment>
<dbReference type="SUPFAM" id="SSF48317">
    <property type="entry name" value="Acid phosphatase/Vanadium-dependent haloperoxidase"/>
    <property type="match status" value="1"/>
</dbReference>
<evidence type="ECO:0000256" key="4">
    <source>
        <dbReference type="ARBA" id="ARBA00022801"/>
    </source>
</evidence>
<name>A0A942V0U9_9FIRM</name>
<dbReference type="Gene3D" id="1.20.144.10">
    <property type="entry name" value="Phosphatidic acid phosphatase type 2/haloperoxidase"/>
    <property type="match status" value="1"/>
</dbReference>
<keyword evidence="5 7" id="KW-1133">Transmembrane helix</keyword>
<evidence type="ECO:0000256" key="5">
    <source>
        <dbReference type="ARBA" id="ARBA00022989"/>
    </source>
</evidence>
<evidence type="ECO:0000313" key="10">
    <source>
        <dbReference type="Proteomes" id="UP000724672"/>
    </source>
</evidence>
<keyword evidence="3 7" id="KW-0812">Transmembrane</keyword>
<dbReference type="PANTHER" id="PTHR14969">
    <property type="entry name" value="SPHINGOSINE-1-PHOSPHATE PHOSPHOHYDROLASE"/>
    <property type="match status" value="1"/>
</dbReference>
<evidence type="ECO:0000313" key="9">
    <source>
        <dbReference type="EMBL" id="MBS4539112.1"/>
    </source>
</evidence>
<sequence length="177" mass="19642">MGKTASFILNKDKELFYLINKSFKCKLLDILMPYITMLGGVSVSASIPLILIILGKGSNRILGYEILLSLTISTIFVQLIKRKTSRLRPYDIFDDINNFNIVLKDYSFPSGHTTGTFSIAIVVGMNIPTFMVSITALAMLVGISRIYLGVHHPSDVAVGIFLGSITSYMIHPYFIIL</sequence>
<evidence type="ECO:0000259" key="8">
    <source>
        <dbReference type="SMART" id="SM00014"/>
    </source>
</evidence>
<comment type="subcellular location">
    <subcellularLocation>
        <location evidence="1">Cell membrane</location>
        <topology evidence="1">Multi-pass membrane protein</topology>
    </subcellularLocation>
</comment>
<dbReference type="InterPro" id="IPR036938">
    <property type="entry name" value="PAP2/HPO_sf"/>
</dbReference>
<evidence type="ECO:0000256" key="2">
    <source>
        <dbReference type="ARBA" id="ARBA00022475"/>
    </source>
</evidence>
<reference evidence="9" key="1">
    <citation type="submission" date="2019-12" db="EMBL/GenBank/DDBJ databases">
        <title>Clostridiaceae gen. nov. sp. nov., isolated from sediment in Xinjiang, China.</title>
        <authorList>
            <person name="Zhang R."/>
        </authorList>
    </citation>
    <scope>NUCLEOTIDE SEQUENCE</scope>
    <source>
        <strain evidence="9">D2Q-11</strain>
    </source>
</reference>
<keyword evidence="2" id="KW-1003">Cell membrane</keyword>
<accession>A0A942V0U9</accession>
<protein>
    <submittedName>
        <fullName evidence="9">Phosphatase PAP2 family protein</fullName>
    </submittedName>
</protein>
<dbReference type="SMART" id="SM00014">
    <property type="entry name" value="acidPPc"/>
    <property type="match status" value="1"/>
</dbReference>
<dbReference type="PANTHER" id="PTHR14969:SF62">
    <property type="entry name" value="DECAPRENYLPHOSPHORYL-5-PHOSPHORIBOSE PHOSPHATASE RV3807C-RELATED"/>
    <property type="match status" value="1"/>
</dbReference>
<feature type="transmembrane region" description="Helical" evidence="7">
    <location>
        <begin position="156"/>
        <end position="176"/>
    </location>
</feature>
<evidence type="ECO:0000256" key="6">
    <source>
        <dbReference type="ARBA" id="ARBA00023136"/>
    </source>
</evidence>
<dbReference type="InterPro" id="IPR000326">
    <property type="entry name" value="PAP2/HPO"/>
</dbReference>
<dbReference type="AlphaFoldDB" id="A0A942V0U9"/>
<dbReference type="Pfam" id="PF01569">
    <property type="entry name" value="PAP2"/>
    <property type="match status" value="1"/>
</dbReference>
<dbReference type="RefSeq" id="WP_203367031.1">
    <property type="nucleotide sequence ID" value="NZ_WSFT01000040.1"/>
</dbReference>